<comment type="similarity">
    <text evidence="1">Belongs to the short-chain dehydrogenases/reductases (SDR) family.</text>
</comment>
<keyword evidence="2" id="KW-0560">Oxidoreductase</keyword>
<evidence type="ECO:0000313" key="3">
    <source>
        <dbReference type="EMBL" id="BBX47305.1"/>
    </source>
</evidence>
<dbReference type="InterPro" id="IPR002347">
    <property type="entry name" value="SDR_fam"/>
</dbReference>
<proteinExistence type="inferred from homology"/>
<dbReference type="PRINTS" id="PR00080">
    <property type="entry name" value="SDRFAMILY"/>
</dbReference>
<dbReference type="AlphaFoldDB" id="A0A7I7KZ09"/>
<accession>A0A7I7KZ09</accession>
<dbReference type="Pfam" id="PF13561">
    <property type="entry name" value="adh_short_C2"/>
    <property type="match status" value="1"/>
</dbReference>
<dbReference type="SUPFAM" id="SSF51735">
    <property type="entry name" value="NAD(P)-binding Rossmann-fold domains"/>
    <property type="match status" value="1"/>
</dbReference>
<dbReference type="RefSeq" id="WP_163777854.1">
    <property type="nucleotide sequence ID" value="NZ_AP022569.1"/>
</dbReference>
<dbReference type="Proteomes" id="UP000465866">
    <property type="component" value="Chromosome"/>
</dbReference>
<dbReference type="GO" id="GO:0016616">
    <property type="term" value="F:oxidoreductase activity, acting on the CH-OH group of donors, NAD or NADP as acceptor"/>
    <property type="evidence" value="ECO:0007669"/>
    <property type="project" value="TreeGrafter"/>
</dbReference>
<dbReference type="PANTHER" id="PTHR42760:SF133">
    <property type="entry name" value="3-OXOACYL-[ACYL-CARRIER-PROTEIN] REDUCTASE"/>
    <property type="match status" value="1"/>
</dbReference>
<dbReference type="PANTHER" id="PTHR42760">
    <property type="entry name" value="SHORT-CHAIN DEHYDROGENASES/REDUCTASES FAMILY MEMBER"/>
    <property type="match status" value="1"/>
</dbReference>
<dbReference type="InterPro" id="IPR036291">
    <property type="entry name" value="NAD(P)-bd_dom_sf"/>
</dbReference>
<evidence type="ECO:0000256" key="2">
    <source>
        <dbReference type="ARBA" id="ARBA00023002"/>
    </source>
</evidence>
<sequence>MARVAGKVVLITGGARGMGEAHAEALVAEGARVVIGDILDDAGGAVAEKLGEAALFVHLDVTDPALWDQAVAATLERFGRLDGLVNNAGIVKLGPLRGSSLSDWQRVLDVNLTGAYLGMRAVIEPMIAAGCGSIVNVSSVEGLAGSANLHSYVAAKFGLRGITKSAAVELARYNIRVNSIHPGLVHTPLSEGVTKEFMTPIPMRRGASPAEIANFVVFLVSDESSYATASEFVVDGGLMGYVPTKI</sequence>
<keyword evidence="4" id="KW-1185">Reference proteome</keyword>
<evidence type="ECO:0000256" key="1">
    <source>
        <dbReference type="ARBA" id="ARBA00006484"/>
    </source>
</evidence>
<reference evidence="3 4" key="1">
    <citation type="journal article" date="2019" name="Emerg. Microbes Infect.">
        <title>Comprehensive subspecies identification of 175 nontuberculous mycobacteria species based on 7547 genomic profiles.</title>
        <authorList>
            <person name="Matsumoto Y."/>
            <person name="Kinjo T."/>
            <person name="Motooka D."/>
            <person name="Nabeya D."/>
            <person name="Jung N."/>
            <person name="Uechi K."/>
            <person name="Horii T."/>
            <person name="Iida T."/>
            <person name="Fujita J."/>
            <person name="Nakamura S."/>
        </authorList>
    </citation>
    <scope>NUCLEOTIDE SEQUENCE [LARGE SCALE GENOMIC DNA]</scope>
    <source>
        <strain evidence="3 4">JCM 12404</strain>
    </source>
</reference>
<organism evidence="3 4">
    <name type="scientific">Mycobacterium cookii</name>
    <dbReference type="NCBI Taxonomy" id="1775"/>
    <lineage>
        <taxon>Bacteria</taxon>
        <taxon>Bacillati</taxon>
        <taxon>Actinomycetota</taxon>
        <taxon>Actinomycetes</taxon>
        <taxon>Mycobacteriales</taxon>
        <taxon>Mycobacteriaceae</taxon>
        <taxon>Mycobacterium</taxon>
    </lineage>
</organism>
<dbReference type="PRINTS" id="PR00081">
    <property type="entry name" value="GDHRDH"/>
</dbReference>
<dbReference type="KEGG" id="mcoo:MCOO_33200"/>
<dbReference type="Gene3D" id="3.40.50.720">
    <property type="entry name" value="NAD(P)-binding Rossmann-like Domain"/>
    <property type="match status" value="1"/>
</dbReference>
<dbReference type="PROSITE" id="PS00061">
    <property type="entry name" value="ADH_SHORT"/>
    <property type="match status" value="1"/>
</dbReference>
<dbReference type="InterPro" id="IPR020904">
    <property type="entry name" value="Sc_DH/Rdtase_CS"/>
</dbReference>
<evidence type="ECO:0000313" key="4">
    <source>
        <dbReference type="Proteomes" id="UP000465866"/>
    </source>
</evidence>
<name>A0A7I7KZ09_9MYCO</name>
<protein>
    <submittedName>
        <fullName evidence="3">3-alpha-hydroxysteroid dehydrogenase</fullName>
    </submittedName>
</protein>
<dbReference type="FunFam" id="3.40.50.720:FF:000084">
    <property type="entry name" value="Short-chain dehydrogenase reductase"/>
    <property type="match status" value="1"/>
</dbReference>
<dbReference type="NCBIfam" id="NF005559">
    <property type="entry name" value="PRK07231.1"/>
    <property type="match status" value="1"/>
</dbReference>
<gene>
    <name evidence="3" type="ORF">MCOO_33200</name>
</gene>
<dbReference type="EMBL" id="AP022569">
    <property type="protein sequence ID" value="BBX47305.1"/>
    <property type="molecule type" value="Genomic_DNA"/>
</dbReference>